<dbReference type="Proteomes" id="UP000179454">
    <property type="component" value="Unassembled WGS sequence"/>
</dbReference>
<dbReference type="PROSITE" id="PS01124">
    <property type="entry name" value="HTH_ARAC_FAMILY_2"/>
    <property type="match status" value="1"/>
</dbReference>
<protein>
    <submittedName>
        <fullName evidence="6">Helix-turn-helix domain-containing protein</fullName>
    </submittedName>
</protein>
<feature type="domain" description="HTH araC/xylS-type" evidence="4">
    <location>
        <begin position="213"/>
        <end position="311"/>
    </location>
</feature>
<dbReference type="AlphaFoldDB" id="A0ABD6H2L6"/>
<dbReference type="EMBL" id="MBFA02000002">
    <property type="protein sequence ID" value="MUP08787.1"/>
    <property type="molecule type" value="Genomic_DNA"/>
</dbReference>
<evidence type="ECO:0000313" key="8">
    <source>
        <dbReference type="Proteomes" id="UP000179536"/>
    </source>
</evidence>
<dbReference type="SMART" id="SM00342">
    <property type="entry name" value="HTH_ARAC"/>
    <property type="match status" value="1"/>
</dbReference>
<dbReference type="PANTHER" id="PTHR46796">
    <property type="entry name" value="HTH-TYPE TRANSCRIPTIONAL ACTIVATOR RHAS-RELATED"/>
    <property type="match status" value="1"/>
</dbReference>
<reference evidence="7 8" key="1">
    <citation type="submission" date="2019-11" db="EMBL/GenBank/DDBJ databases">
        <title>Whole-genome sequencing of Allorhizobium vitis.</title>
        <authorList>
            <person name="Gan H.M."/>
            <person name="Savka M.A."/>
        </authorList>
    </citation>
    <scope>NUCLEOTIDE SEQUENCE [LARGE SCALE GENOMIC DNA]</scope>
    <source>
        <strain evidence="6 8">RF2/1</strain>
        <strain evidence="5 7">T1/7</strain>
    </source>
</reference>
<proteinExistence type="predicted"/>
<evidence type="ECO:0000256" key="3">
    <source>
        <dbReference type="ARBA" id="ARBA00023163"/>
    </source>
</evidence>
<keyword evidence="2" id="KW-0238">DNA-binding</keyword>
<keyword evidence="7" id="KW-1185">Reference proteome</keyword>
<dbReference type="SUPFAM" id="SSF46689">
    <property type="entry name" value="Homeodomain-like"/>
    <property type="match status" value="1"/>
</dbReference>
<dbReference type="InterPro" id="IPR035418">
    <property type="entry name" value="AraC-bd_2"/>
</dbReference>
<name>A0ABD6H2L6_AGRVI</name>
<evidence type="ECO:0000256" key="2">
    <source>
        <dbReference type="ARBA" id="ARBA00023125"/>
    </source>
</evidence>
<dbReference type="InterPro" id="IPR050204">
    <property type="entry name" value="AraC_XylS_family_regulators"/>
</dbReference>
<dbReference type="InterPro" id="IPR009057">
    <property type="entry name" value="Homeodomain-like_sf"/>
</dbReference>
<dbReference type="PRINTS" id="PR00032">
    <property type="entry name" value="HTHARAC"/>
</dbReference>
<dbReference type="InterPro" id="IPR020449">
    <property type="entry name" value="Tscrpt_reg_AraC-type_HTH"/>
</dbReference>
<dbReference type="Gene3D" id="1.10.10.60">
    <property type="entry name" value="Homeodomain-like"/>
    <property type="match status" value="1"/>
</dbReference>
<organism evidence="6 8">
    <name type="scientific">Agrobacterium vitis</name>
    <name type="common">Rhizobium vitis</name>
    <dbReference type="NCBI Taxonomy" id="373"/>
    <lineage>
        <taxon>Bacteria</taxon>
        <taxon>Pseudomonadati</taxon>
        <taxon>Pseudomonadota</taxon>
        <taxon>Alphaproteobacteria</taxon>
        <taxon>Hyphomicrobiales</taxon>
        <taxon>Rhizobiaceae</taxon>
        <taxon>Rhizobium/Agrobacterium group</taxon>
        <taxon>Agrobacterium</taxon>
    </lineage>
</organism>
<comment type="caution">
    <text evidence="6">The sequence shown here is derived from an EMBL/GenBank/DDBJ whole genome shotgun (WGS) entry which is preliminary data.</text>
</comment>
<keyword evidence="3" id="KW-0804">Transcription</keyword>
<evidence type="ECO:0000313" key="5">
    <source>
        <dbReference type="EMBL" id="MUO41183.1"/>
    </source>
</evidence>
<evidence type="ECO:0000313" key="7">
    <source>
        <dbReference type="Proteomes" id="UP000179454"/>
    </source>
</evidence>
<dbReference type="Pfam" id="PF12833">
    <property type="entry name" value="HTH_18"/>
    <property type="match status" value="1"/>
</dbReference>
<dbReference type="PANTHER" id="PTHR46796:SF6">
    <property type="entry name" value="ARAC SUBFAMILY"/>
    <property type="match status" value="1"/>
</dbReference>
<keyword evidence="1" id="KW-0805">Transcription regulation</keyword>
<dbReference type="EMBL" id="MBFE02000003">
    <property type="protein sequence ID" value="MUO41183.1"/>
    <property type="molecule type" value="Genomic_DNA"/>
</dbReference>
<dbReference type="GO" id="GO:0003677">
    <property type="term" value="F:DNA binding"/>
    <property type="evidence" value="ECO:0007669"/>
    <property type="project" value="UniProtKB-KW"/>
</dbReference>
<dbReference type="InterPro" id="IPR018060">
    <property type="entry name" value="HTH_AraC"/>
</dbReference>
<dbReference type="Pfam" id="PF14525">
    <property type="entry name" value="AraC_binding_2"/>
    <property type="match status" value="1"/>
</dbReference>
<dbReference type="GO" id="GO:0006355">
    <property type="term" value="P:regulation of DNA-templated transcription"/>
    <property type="evidence" value="ECO:0007669"/>
    <property type="project" value="UniProtKB-ARBA"/>
</dbReference>
<gene>
    <name evidence="6" type="ORF">BBK91_002700</name>
    <name evidence="5" type="ORF">BBL17_005175</name>
</gene>
<dbReference type="Proteomes" id="UP000179536">
    <property type="component" value="Unassembled WGS sequence"/>
</dbReference>
<evidence type="ECO:0000256" key="1">
    <source>
        <dbReference type="ARBA" id="ARBA00023015"/>
    </source>
</evidence>
<evidence type="ECO:0000259" key="4">
    <source>
        <dbReference type="PROSITE" id="PS01124"/>
    </source>
</evidence>
<accession>A0ABD6H2L6</accession>
<evidence type="ECO:0000313" key="6">
    <source>
        <dbReference type="EMBL" id="MUP08787.1"/>
    </source>
</evidence>
<sequence length="311" mass="35732">MHMRCFDLGEIRTAERFSYWRDVLCNVYVALDPETPSKMDFRGAVTDHPFDEIGISNIASLKQTIARTTSGIRRDTNAYCFLNLQVAGTCRIRQGNRDAITMPGEFTVVDSSEPFLLDYTSDTWEQYAFKIPKHMFDSHVGHEFVARTVTDRTPIGKVVVDFLASIARNPENLRHSSINMTKTIIDLVAMSLRASTPERDDDRRRTFRSPLRQSVLRYVELNFADPEISPAKVAAHFGISTRYLHKLLEEHGETLGQIILAKRLDRCASELRKGTCLTISEAAFRWGFNDMSYFSRAFRRRFGVAPRDYRR</sequence>